<evidence type="ECO:0000256" key="1">
    <source>
        <dbReference type="SAM" id="MobiDB-lite"/>
    </source>
</evidence>
<accession>A0AAE1CP95</accession>
<keyword evidence="3" id="KW-1185">Reference proteome</keyword>
<feature type="region of interest" description="Disordered" evidence="1">
    <location>
        <begin position="389"/>
        <end position="411"/>
    </location>
</feature>
<protein>
    <submittedName>
        <fullName evidence="2">Uncharacterized protein</fullName>
    </submittedName>
</protein>
<dbReference type="AlphaFoldDB" id="A0AAE1CP95"/>
<organism evidence="2 3">
    <name type="scientific">Elysia crispata</name>
    <name type="common">lettuce slug</name>
    <dbReference type="NCBI Taxonomy" id="231223"/>
    <lineage>
        <taxon>Eukaryota</taxon>
        <taxon>Metazoa</taxon>
        <taxon>Spiralia</taxon>
        <taxon>Lophotrochozoa</taxon>
        <taxon>Mollusca</taxon>
        <taxon>Gastropoda</taxon>
        <taxon>Heterobranchia</taxon>
        <taxon>Euthyneura</taxon>
        <taxon>Panpulmonata</taxon>
        <taxon>Sacoglossa</taxon>
        <taxon>Placobranchoidea</taxon>
        <taxon>Plakobranchidae</taxon>
        <taxon>Elysia</taxon>
    </lineage>
</organism>
<comment type="caution">
    <text evidence="2">The sequence shown here is derived from an EMBL/GenBank/DDBJ whole genome shotgun (WGS) entry which is preliminary data.</text>
</comment>
<dbReference type="Proteomes" id="UP001283361">
    <property type="component" value="Unassembled WGS sequence"/>
</dbReference>
<proteinExistence type="predicted"/>
<dbReference type="EMBL" id="JAWDGP010007325">
    <property type="protein sequence ID" value="KAK3725826.1"/>
    <property type="molecule type" value="Genomic_DNA"/>
</dbReference>
<evidence type="ECO:0000313" key="2">
    <source>
        <dbReference type="EMBL" id="KAK3725826.1"/>
    </source>
</evidence>
<feature type="compositionally biased region" description="Basic and acidic residues" evidence="1">
    <location>
        <begin position="35"/>
        <end position="51"/>
    </location>
</feature>
<name>A0AAE1CP95_9GAST</name>
<sequence>MVDPCPPVDLCRADVQKSATSRLYGALPDPLTRTPRSERFGNSRQPDHSESWRAVLQRRVIWRSAERNGRRSPPCPCQYFLFESGAINQHRPDFEANGTVQSLFSTDQDEVWPDQWLDVIRRKDQSKPNISSFQCGSCDLKQKNPQWLRKTWKSSPAAFLFFILVFMSSTLTLSPQATTAQLDLNLGILVAESCDEQFLAKARTSIESAITAFYVTVNATDSTASPLRVSALTYPYCGTKEVIANLDPLLSNDTIQAVLALASYDVHASFLPLAELYQKAYVALNVFLPTASFEQSASVFPSFSQMAAMLATLLDTYRWEAVFVVQTKLNKWDDFANKLFFKLSSLEFQVTLGDILTPSTDSASALTVLNQVDSRHKALSFQFRSHILTPSHRSSPRNLRPPTPSACPLPTKSEDQSHALIWSETLPHQNIKPKDEISVLVAVSPRDISQYLPQPTTHRGQIFDFQSGDKQPGGGWFRLKQPGGGWFRLKQPGGGWFRLKQPGGGWFRLKQPGGGWFRLKQPGGGWFRLKKEPEMSISSSDLYRCPVSITVTMVTLLQSLTSSSHATQRRQNLMSSLDRTSDNLLLYQPWIEHLIISPDISPAYSIEVFVVYCPCPDVTSQSTLCRTPPLSSSRLCAVKASRLAAIALTHEQGRSHTGWSVCSATSAVSVKHQTNLRVCVLSTLSTKVGQSVEHWPDGMGVWYSNLG</sequence>
<reference evidence="2" key="1">
    <citation type="journal article" date="2023" name="G3 (Bethesda)">
        <title>A reference genome for the long-term kleptoplast-retaining sea slug Elysia crispata morphotype clarki.</title>
        <authorList>
            <person name="Eastman K.E."/>
            <person name="Pendleton A.L."/>
            <person name="Shaikh M.A."/>
            <person name="Suttiyut T."/>
            <person name="Ogas R."/>
            <person name="Tomko P."/>
            <person name="Gavelis G."/>
            <person name="Widhalm J.R."/>
            <person name="Wisecaver J.H."/>
        </authorList>
    </citation>
    <scope>NUCLEOTIDE SEQUENCE</scope>
    <source>
        <strain evidence="2">ECLA1</strain>
    </source>
</reference>
<gene>
    <name evidence="2" type="ORF">RRG08_030054</name>
</gene>
<feature type="region of interest" description="Disordered" evidence="1">
    <location>
        <begin position="25"/>
        <end position="51"/>
    </location>
</feature>
<evidence type="ECO:0000313" key="3">
    <source>
        <dbReference type="Proteomes" id="UP001283361"/>
    </source>
</evidence>